<name>A0A1W1WLF7_SULTA</name>
<dbReference type="Proteomes" id="UP000192660">
    <property type="component" value="Unassembled WGS sequence"/>
</dbReference>
<proteinExistence type="predicted"/>
<gene>
    <name evidence="7" type="ORF">SAMN00768000_3160</name>
</gene>
<organism evidence="7 8">
    <name type="scientific">Sulfobacillus thermosulfidooxidans (strain DSM 9293 / VKM B-1269 / AT-1)</name>
    <dbReference type="NCBI Taxonomy" id="929705"/>
    <lineage>
        <taxon>Bacteria</taxon>
        <taxon>Bacillati</taxon>
        <taxon>Bacillota</taxon>
        <taxon>Clostridia</taxon>
        <taxon>Eubacteriales</taxon>
        <taxon>Clostridiales Family XVII. Incertae Sedis</taxon>
        <taxon>Sulfobacillus</taxon>
    </lineage>
</organism>
<evidence type="ECO:0000256" key="6">
    <source>
        <dbReference type="SAM" id="Phobius"/>
    </source>
</evidence>
<keyword evidence="2" id="KW-1003">Cell membrane</keyword>
<feature type="transmembrane region" description="Helical" evidence="6">
    <location>
        <begin position="140"/>
        <end position="160"/>
    </location>
</feature>
<dbReference type="AlphaFoldDB" id="A0A1W1WLF7"/>
<dbReference type="RefSeq" id="WP_020374922.1">
    <property type="nucleotide sequence ID" value="NZ_FWWY01000001.1"/>
</dbReference>
<evidence type="ECO:0000313" key="7">
    <source>
        <dbReference type="EMBL" id="SMC07022.1"/>
    </source>
</evidence>
<dbReference type="InterPro" id="IPR038730">
    <property type="entry name" value="HyfE-like"/>
</dbReference>
<dbReference type="PANTHER" id="PTHR38601:SF1">
    <property type="entry name" value="HYDROGENASE-4 COMPONENT E"/>
    <property type="match status" value="1"/>
</dbReference>
<keyword evidence="3 6" id="KW-0812">Transmembrane</keyword>
<keyword evidence="4 6" id="KW-1133">Transmembrane helix</keyword>
<comment type="subcellular location">
    <subcellularLocation>
        <location evidence="1">Cell membrane</location>
        <topology evidence="1">Multi-pass membrane protein</topology>
    </subcellularLocation>
</comment>
<dbReference type="EMBL" id="FWWY01000001">
    <property type="protein sequence ID" value="SMC07022.1"/>
    <property type="molecule type" value="Genomic_DNA"/>
</dbReference>
<protein>
    <submittedName>
        <fullName evidence="7">Hydrogenase-4 component E</fullName>
    </submittedName>
</protein>
<reference evidence="8" key="1">
    <citation type="submission" date="2017-04" db="EMBL/GenBank/DDBJ databases">
        <authorList>
            <person name="Varghese N."/>
            <person name="Submissions S."/>
        </authorList>
    </citation>
    <scope>NUCLEOTIDE SEQUENCE [LARGE SCALE GENOMIC DNA]</scope>
    <source>
        <strain evidence="8">DSM 9293</strain>
    </source>
</reference>
<evidence type="ECO:0000313" key="8">
    <source>
        <dbReference type="Proteomes" id="UP000192660"/>
    </source>
</evidence>
<keyword evidence="8" id="KW-1185">Reference proteome</keyword>
<feature type="transmembrane region" description="Helical" evidence="6">
    <location>
        <begin position="84"/>
        <end position="107"/>
    </location>
</feature>
<feature type="transmembrane region" description="Helical" evidence="6">
    <location>
        <begin position="166"/>
        <end position="186"/>
    </location>
</feature>
<dbReference type="STRING" id="28034.BFX07_06165"/>
<sequence>MMDTAGLLVFLSSAGLLWSRNLSYAALFLLTDGLALTVMMLVGSLSDADLAIAVATLLIKGVIIPGSVWRVVRQWPAEFRQDYPLPLWAYAIAAILVLGVNHVIHVLTPTHLILHRTLFFYGLASIHLSLLMIVSRRHVLSQVTALIGVENGLVVLAYSVAGSLPIFMELGMLGDLLVAAAILVWMTRRIHQQFKSTDVTALQRLRG</sequence>
<dbReference type="GO" id="GO:0005886">
    <property type="term" value="C:plasma membrane"/>
    <property type="evidence" value="ECO:0007669"/>
    <property type="project" value="UniProtKB-SubCell"/>
</dbReference>
<evidence type="ECO:0000256" key="4">
    <source>
        <dbReference type="ARBA" id="ARBA00022989"/>
    </source>
</evidence>
<evidence type="ECO:0000256" key="2">
    <source>
        <dbReference type="ARBA" id="ARBA00022475"/>
    </source>
</evidence>
<evidence type="ECO:0000256" key="5">
    <source>
        <dbReference type="ARBA" id="ARBA00023136"/>
    </source>
</evidence>
<evidence type="ECO:0000256" key="3">
    <source>
        <dbReference type="ARBA" id="ARBA00022692"/>
    </source>
</evidence>
<feature type="transmembrane region" description="Helical" evidence="6">
    <location>
        <begin position="49"/>
        <end position="72"/>
    </location>
</feature>
<dbReference type="OrthoDB" id="2083577at2"/>
<accession>A0A1W1WLF7</accession>
<evidence type="ECO:0000256" key="1">
    <source>
        <dbReference type="ARBA" id="ARBA00004651"/>
    </source>
</evidence>
<keyword evidence="5 6" id="KW-0472">Membrane</keyword>
<feature type="transmembrane region" description="Helical" evidence="6">
    <location>
        <begin position="113"/>
        <end position="133"/>
    </location>
</feature>
<dbReference type="PANTHER" id="PTHR38601">
    <property type="entry name" value="HYDROGENASE-4 COMPONENT E"/>
    <property type="match status" value="1"/>
</dbReference>